<organism evidence="3 4">
    <name type="scientific">Pseudorhodoferax aquiterrae</name>
    <dbReference type="NCBI Taxonomy" id="747304"/>
    <lineage>
        <taxon>Bacteria</taxon>
        <taxon>Pseudomonadati</taxon>
        <taxon>Pseudomonadota</taxon>
        <taxon>Betaproteobacteria</taxon>
        <taxon>Burkholderiales</taxon>
        <taxon>Comamonadaceae</taxon>
    </lineage>
</organism>
<dbReference type="SUPFAM" id="SSF54427">
    <property type="entry name" value="NTF2-like"/>
    <property type="match status" value="1"/>
</dbReference>
<feature type="domain" description="SnoaL-like" evidence="2">
    <location>
        <begin position="37"/>
        <end position="149"/>
    </location>
</feature>
<gene>
    <name evidence="3" type="ORF">GCM10007320_47760</name>
</gene>
<keyword evidence="4" id="KW-1185">Reference proteome</keyword>
<dbReference type="Pfam" id="PF13474">
    <property type="entry name" value="SnoaL_3"/>
    <property type="match status" value="1"/>
</dbReference>
<dbReference type="Proteomes" id="UP000626210">
    <property type="component" value="Unassembled WGS sequence"/>
</dbReference>
<evidence type="ECO:0000256" key="1">
    <source>
        <dbReference type="SAM" id="MobiDB-lite"/>
    </source>
</evidence>
<feature type="compositionally biased region" description="Basic and acidic residues" evidence="1">
    <location>
        <begin position="149"/>
        <end position="160"/>
    </location>
</feature>
<dbReference type="InterPro" id="IPR037401">
    <property type="entry name" value="SnoaL-like"/>
</dbReference>
<accession>A0ABQ3G9N3</accession>
<feature type="region of interest" description="Disordered" evidence="1">
    <location>
        <begin position="149"/>
        <end position="168"/>
    </location>
</feature>
<dbReference type="PANTHER" id="PTHR34957:SF1">
    <property type="entry name" value="NUCLEAR TRANSPORT FACTOR 2 (NTF2) FAMILY PROTEIN"/>
    <property type="match status" value="1"/>
</dbReference>
<proteinExistence type="predicted"/>
<dbReference type="PANTHER" id="PTHR34957">
    <property type="entry name" value="NUCLEAR TRANSPORT FACTOR 2 (NTF2) FAMILY PROTEIN"/>
    <property type="match status" value="1"/>
</dbReference>
<sequence length="168" mass="17972">MQFVAQSRAPKLSYADRMSPARLQSAPLAGSADDTEAAFYDAMLHANVDAMMACWADEDEIVCIHPDGPRLVGAGAIRAAYEALFAAGAVRVLPQRVRKIETLTCAVHSVVERIEVLTDSGLRAAEVVATNVYVKTAQGWRIVTHHASADRLGGGRDHEPAGGPQTLH</sequence>
<reference evidence="4" key="1">
    <citation type="journal article" date="2019" name="Int. J. Syst. Evol. Microbiol.">
        <title>The Global Catalogue of Microorganisms (GCM) 10K type strain sequencing project: providing services to taxonomists for standard genome sequencing and annotation.</title>
        <authorList>
            <consortium name="The Broad Institute Genomics Platform"/>
            <consortium name="The Broad Institute Genome Sequencing Center for Infectious Disease"/>
            <person name="Wu L."/>
            <person name="Ma J."/>
        </authorList>
    </citation>
    <scope>NUCLEOTIDE SEQUENCE [LARGE SCALE GENOMIC DNA]</scope>
    <source>
        <strain evidence="4">KCTC 23314</strain>
    </source>
</reference>
<dbReference type="EMBL" id="BMYK01000020">
    <property type="protein sequence ID" value="GHC95134.1"/>
    <property type="molecule type" value="Genomic_DNA"/>
</dbReference>
<evidence type="ECO:0000313" key="3">
    <source>
        <dbReference type="EMBL" id="GHC95134.1"/>
    </source>
</evidence>
<dbReference type="InterPro" id="IPR032710">
    <property type="entry name" value="NTF2-like_dom_sf"/>
</dbReference>
<evidence type="ECO:0000313" key="4">
    <source>
        <dbReference type="Proteomes" id="UP000626210"/>
    </source>
</evidence>
<evidence type="ECO:0000259" key="2">
    <source>
        <dbReference type="Pfam" id="PF13474"/>
    </source>
</evidence>
<dbReference type="Gene3D" id="3.10.450.50">
    <property type="match status" value="1"/>
</dbReference>
<comment type="caution">
    <text evidence="3">The sequence shown here is derived from an EMBL/GenBank/DDBJ whole genome shotgun (WGS) entry which is preliminary data.</text>
</comment>
<name>A0ABQ3G9N3_9BURK</name>
<protein>
    <recommendedName>
        <fullName evidence="2">SnoaL-like domain-containing protein</fullName>
    </recommendedName>
</protein>